<dbReference type="InterPro" id="IPR008928">
    <property type="entry name" value="6-hairpin_glycosidase_sf"/>
</dbReference>
<dbReference type="Pfam" id="PF22422">
    <property type="entry name" value="MGH1-like_GH"/>
    <property type="match status" value="1"/>
</dbReference>
<feature type="domain" description="Mannosylglycerate hydrolase MGH1-like glycoside hydrolase" evidence="2">
    <location>
        <begin position="357"/>
        <end position="667"/>
    </location>
</feature>
<dbReference type="Gene3D" id="1.50.10.10">
    <property type="match status" value="1"/>
</dbReference>
<organism evidence="3 4">
    <name type="scientific">Ferroacidibacillus organovorans</name>
    <dbReference type="NCBI Taxonomy" id="1765683"/>
    <lineage>
        <taxon>Bacteria</taxon>
        <taxon>Bacillati</taxon>
        <taxon>Bacillota</taxon>
        <taxon>Bacilli</taxon>
        <taxon>Bacillales</taxon>
        <taxon>Alicyclobacillaceae</taxon>
        <taxon>Ferroacidibacillus</taxon>
    </lineage>
</organism>
<protein>
    <recommendedName>
        <fullName evidence="5">Amylo-alpha-1,6-glucosidase</fullName>
    </recommendedName>
</protein>
<evidence type="ECO:0000259" key="2">
    <source>
        <dbReference type="Pfam" id="PF22422"/>
    </source>
</evidence>
<reference evidence="3 4" key="1">
    <citation type="submission" date="2017-02" db="EMBL/GenBank/DDBJ databases">
        <title>Draft genome of Acidibacillus ferrooxidans Huett2.</title>
        <authorList>
            <person name="Schopf S."/>
        </authorList>
    </citation>
    <scope>NUCLEOTIDE SEQUENCE [LARGE SCALE GENOMIC DNA]</scope>
    <source>
        <strain evidence="3 4">Huett2</strain>
    </source>
</reference>
<evidence type="ECO:0000313" key="3">
    <source>
        <dbReference type="EMBL" id="OPG16028.1"/>
    </source>
</evidence>
<name>A0A1V4ETP6_9BACL</name>
<dbReference type="SUPFAM" id="SSF48208">
    <property type="entry name" value="Six-hairpin glycosidases"/>
    <property type="match status" value="1"/>
</dbReference>
<accession>A0A1V4ETP6</accession>
<comment type="caution">
    <text evidence="3">The sequence shown here is derived from an EMBL/GenBank/DDBJ whole genome shotgun (WGS) entry which is preliminary data.</text>
</comment>
<dbReference type="InterPro" id="IPR054491">
    <property type="entry name" value="MGH1-like_GH"/>
</dbReference>
<dbReference type="InterPro" id="IPR012341">
    <property type="entry name" value="6hp_glycosidase-like_sf"/>
</dbReference>
<dbReference type="InterPro" id="IPR032856">
    <property type="entry name" value="GDE_N_bis"/>
</dbReference>
<evidence type="ECO:0000313" key="4">
    <source>
        <dbReference type="Proteomes" id="UP000190229"/>
    </source>
</evidence>
<keyword evidence="4" id="KW-1185">Reference proteome</keyword>
<gene>
    <name evidence="3" type="ORF">B2M26_08215</name>
</gene>
<dbReference type="AlphaFoldDB" id="A0A1V4ETP6"/>
<dbReference type="GO" id="GO:0005975">
    <property type="term" value="P:carbohydrate metabolic process"/>
    <property type="evidence" value="ECO:0007669"/>
    <property type="project" value="InterPro"/>
</dbReference>
<sequence length="792" mass="87528">MGCVAGSRREVCWMKWFEGVSAMDFHVIKENDLFLLSKGDGRVPHPEEDAFGYGLFTKDTRMLSVLAMDIEPLKLTLLDADASENYRSVYHYSNEGNPVAETFPGQSILVTNQRTVDGQTFRDEVTVENFGKKAVDLTLVYHVDADFRDMFEVRGYAPKNLSRSIQKEVAGHTARLSYQAVDGQTLATDFVLTRVGDVAKEADDALNDVRAMARDGVDEDQALRARTEERRGDGALSAAVERGLTLRLPIHVAAQGKETYVLVVLPQVQIPGEHLEIEGIHGIRNVSVYTESTNLDLVERAYQAWLAQTTKVSGDPSFVAWYDRGIKDIRMLLSDIGYGTFPVAGVPWYAVPFGRDSLITALQLLPVDSQVARGTLLTMAAFQGKNYDPARDEQPGKIMHELRVGEMTRIGELPFGPYYGSIDSTPLFLCLAADYFAWTGDEKTLRELLPTIDRAFAWIERDGDRDGDSFVEYYRESERGISNQGWKDSGDSVAHTDGRLAQAPIALCEVQAYVYRAYRAFAPIYRHLGRAQEAAQFGARAASLRKNFHDAFWIEEKGIVAHALDGQKKRVETAASNMGHVLFGGILDRDKAQKVAARLLSDDMFSGFGIRTLSTREISYNPISYHNGTIWPHDNAIIIAGLAIYGFHESLAKAAGALNRTAAKMEHHRLPELFGGLSSDLVHQPVPYPVSCSPQAWAAATPCMVLQALLGARPDALTGIIELNPVLPEGVDALSIEGMRLGEATLSVTLERNEQNQTRYRAQLEGGAWKIGTIHSERGDAEEVDVNVHGVQ</sequence>
<evidence type="ECO:0008006" key="5">
    <source>
        <dbReference type="Google" id="ProtNLM"/>
    </source>
</evidence>
<dbReference type="Proteomes" id="UP000190229">
    <property type="component" value="Unassembled WGS sequence"/>
</dbReference>
<proteinExistence type="predicted"/>
<feature type="domain" description="Putative glycogen debranching enzyme N-terminal" evidence="1">
    <location>
        <begin position="28"/>
        <end position="190"/>
    </location>
</feature>
<evidence type="ECO:0000259" key="1">
    <source>
        <dbReference type="Pfam" id="PF14742"/>
    </source>
</evidence>
<dbReference type="Pfam" id="PF14742">
    <property type="entry name" value="GDE_N_bis"/>
    <property type="match status" value="1"/>
</dbReference>
<dbReference type="EMBL" id="MWPS01000022">
    <property type="protein sequence ID" value="OPG16028.1"/>
    <property type="molecule type" value="Genomic_DNA"/>
</dbReference>